<organism evidence="2">
    <name type="scientific">Salmonella typhimurium</name>
    <dbReference type="NCBI Taxonomy" id="90371"/>
    <lineage>
        <taxon>Bacteria</taxon>
        <taxon>Pseudomonadati</taxon>
        <taxon>Pseudomonadota</taxon>
        <taxon>Gammaproteobacteria</taxon>
        <taxon>Enterobacterales</taxon>
        <taxon>Enterobacteriaceae</taxon>
        <taxon>Salmonella</taxon>
    </lineage>
</organism>
<dbReference type="Pfam" id="PF07434">
    <property type="entry name" value="CblD"/>
    <property type="match status" value="1"/>
</dbReference>
<keyword evidence="1" id="KW-0812">Transmembrane</keyword>
<reference evidence="2" key="1">
    <citation type="submission" date="2018-07" db="EMBL/GenBank/DDBJ databases">
        <authorList>
            <person name="Ashton P.M."/>
            <person name="Dallman T."/>
            <person name="Nair S."/>
            <person name="De Pinna E."/>
            <person name="Peters T."/>
            <person name="Grant K."/>
        </authorList>
    </citation>
    <scope>NUCLEOTIDE SEQUENCE</scope>
    <source>
        <strain evidence="2">157366</strain>
    </source>
</reference>
<dbReference type="EMBL" id="AAHLLT010000026">
    <property type="protein sequence ID" value="EBX5030660.1"/>
    <property type="molecule type" value="Genomic_DNA"/>
</dbReference>
<evidence type="ECO:0008006" key="3">
    <source>
        <dbReference type="Google" id="ProtNLM"/>
    </source>
</evidence>
<feature type="transmembrane region" description="Helical" evidence="1">
    <location>
        <begin position="21"/>
        <end position="41"/>
    </location>
</feature>
<name>A0A5W6KQM7_SALTM</name>
<evidence type="ECO:0000313" key="2">
    <source>
        <dbReference type="EMBL" id="EBX5030660.1"/>
    </source>
</evidence>
<protein>
    <recommendedName>
        <fullName evidence="3">Fimbrial protein TcfD</fullName>
    </recommendedName>
</protein>
<keyword evidence="1" id="KW-0472">Membrane</keyword>
<comment type="caution">
    <text evidence="2">The sequence shown here is derived from an EMBL/GenBank/DDBJ whole genome shotgun (WGS) entry which is preliminary data.</text>
</comment>
<keyword evidence="1" id="KW-1133">Transmembrane helix</keyword>
<dbReference type="Gene3D" id="2.60.40.2520">
    <property type="entry name" value="CFA/I fimbrial subunit E, adhesin domain"/>
    <property type="match status" value="1"/>
</dbReference>
<sequence length="383" mass="42120">MSMHGIDIVKIIGAKMRYLHYKIFITFFICSWLGIPMRSIASVPEYFNYSNIVNTTLDLSSLPEKTAIWDGAKVFSEDVPSGDIIGHMYLTCLSDTDATNGACPVNKGHWVTGGDSVKLKFVEERTHISKILILHGWINTPCGPTRDIANVSSGCGYWGQPKLYIYSDQLKRLFGGIWKAHLKLQVGELGGGAGSYDNGLMNAYMSSDITLHVTDNNNIRIWLPQFHGSTANVVMPVMPAYWTLNKPGQVSAEKVIETCLYDGYSSNSKSFEVTLNSNYTEPATQDFLLQNSSAPTSKPLHYQVIASPPGQAGTMQRLKPGVTQTYVGINTAGIRQVMMPGLQTPVACVPWPIRIKLLPFDLSRQAAGHYSGTLSIIFTPSLD</sequence>
<gene>
    <name evidence="2" type="ORF">DSG41_16265</name>
</gene>
<proteinExistence type="predicted"/>
<dbReference type="AlphaFoldDB" id="A0A5W6KQM7"/>
<dbReference type="InterPro" id="IPR043037">
    <property type="entry name" value="CfaE_adhesin"/>
</dbReference>
<dbReference type="Gene3D" id="2.60.40.2040">
    <property type="entry name" value="CFA/I fimbrial subunit E, pilin domain"/>
    <property type="match status" value="1"/>
</dbReference>
<evidence type="ECO:0000256" key="1">
    <source>
        <dbReference type="SAM" id="Phobius"/>
    </source>
</evidence>
<accession>A0A5W6KQM7</accession>
<dbReference type="InterPro" id="IPR010888">
    <property type="entry name" value="CblD"/>
</dbReference>